<dbReference type="NCBIfam" id="NF009466">
    <property type="entry name" value="PRK12826.1-2"/>
    <property type="match status" value="1"/>
</dbReference>
<dbReference type="NCBIfam" id="NF004198">
    <property type="entry name" value="PRK05653.1-3"/>
    <property type="match status" value="1"/>
</dbReference>
<protein>
    <submittedName>
        <fullName evidence="3">3-ketoacyl-(Acyl-carrier-protein) reductase</fullName>
        <ecNumber evidence="3">1.1.1.100</ecNumber>
    </submittedName>
</protein>
<evidence type="ECO:0000256" key="2">
    <source>
        <dbReference type="ARBA" id="ARBA00023002"/>
    </source>
</evidence>
<name>A0ABV2B2Z8_9GAMM</name>
<dbReference type="InterPro" id="IPR020904">
    <property type="entry name" value="Sc_DH/Rdtase_CS"/>
</dbReference>
<dbReference type="Pfam" id="PF13561">
    <property type="entry name" value="adh_short_C2"/>
    <property type="match status" value="1"/>
</dbReference>
<dbReference type="NCBIfam" id="NF005559">
    <property type="entry name" value="PRK07231.1"/>
    <property type="match status" value="1"/>
</dbReference>
<dbReference type="InterPro" id="IPR036291">
    <property type="entry name" value="NAD(P)-bd_dom_sf"/>
</dbReference>
<evidence type="ECO:0000256" key="1">
    <source>
        <dbReference type="ARBA" id="ARBA00006484"/>
    </source>
</evidence>
<comment type="caution">
    <text evidence="3">The sequence shown here is derived from an EMBL/GenBank/DDBJ whole genome shotgun (WGS) entry which is preliminary data.</text>
</comment>
<dbReference type="Gene3D" id="3.40.50.720">
    <property type="entry name" value="NAD(P)-binding Rossmann-like Domain"/>
    <property type="match status" value="1"/>
</dbReference>
<comment type="similarity">
    <text evidence="1">Belongs to the short-chain dehydrogenases/reductases (SDR) family.</text>
</comment>
<dbReference type="EMBL" id="APND01000004">
    <property type="protein sequence ID" value="MES1930236.1"/>
    <property type="molecule type" value="Genomic_DNA"/>
</dbReference>
<organism evidence="3 4">
    <name type="scientific">Salinisphaera dokdonensis CL-ES53</name>
    <dbReference type="NCBI Taxonomy" id="1304272"/>
    <lineage>
        <taxon>Bacteria</taxon>
        <taxon>Pseudomonadati</taxon>
        <taxon>Pseudomonadota</taxon>
        <taxon>Gammaproteobacteria</taxon>
        <taxon>Salinisphaerales</taxon>
        <taxon>Salinisphaeraceae</taxon>
        <taxon>Salinisphaera</taxon>
    </lineage>
</organism>
<keyword evidence="2 3" id="KW-0560">Oxidoreductase</keyword>
<proteinExistence type="inferred from homology"/>
<keyword evidence="4" id="KW-1185">Reference proteome</keyword>
<dbReference type="PRINTS" id="PR00080">
    <property type="entry name" value="SDRFAMILY"/>
</dbReference>
<dbReference type="PROSITE" id="PS00061">
    <property type="entry name" value="ADH_SHORT"/>
    <property type="match status" value="1"/>
</dbReference>
<dbReference type="SUPFAM" id="SSF51735">
    <property type="entry name" value="NAD(P)-binding Rossmann-fold domains"/>
    <property type="match status" value="1"/>
</dbReference>
<reference evidence="3 4" key="1">
    <citation type="submission" date="2013-03" db="EMBL/GenBank/DDBJ databases">
        <title>Salinisphaera dokdonensis CL-ES53 Genome Sequencing.</title>
        <authorList>
            <person name="Li C."/>
            <person name="Lai Q."/>
            <person name="Shao Z."/>
        </authorList>
    </citation>
    <scope>NUCLEOTIDE SEQUENCE [LARGE SCALE GENOMIC DNA]</scope>
    <source>
        <strain evidence="3 4">CL-ES53</strain>
    </source>
</reference>
<dbReference type="GO" id="GO:0004316">
    <property type="term" value="F:3-oxoacyl-[acyl-carrier-protein] reductase (NADPH) activity"/>
    <property type="evidence" value="ECO:0007669"/>
    <property type="project" value="UniProtKB-EC"/>
</dbReference>
<accession>A0ABV2B2Z8</accession>
<dbReference type="PANTHER" id="PTHR42760">
    <property type="entry name" value="SHORT-CHAIN DEHYDROGENASES/REDUCTASES FAMILY MEMBER"/>
    <property type="match status" value="1"/>
</dbReference>
<gene>
    <name evidence="3" type="primary">fabG</name>
    <name evidence="3" type="ORF">SADO_13313</name>
</gene>
<dbReference type="InterPro" id="IPR002347">
    <property type="entry name" value="SDR_fam"/>
</dbReference>
<sequence length="247" mass="26118">MLVTGGGAGIGRAIALGFAHQGAEVVIADWSATQAKEVVEEIRSTGGPLADAISVDVADYEALAAALAELPPARNEFDVLINNAGISPKHEGQAHRIWEMDPTEWNRVVGVNLTGTFNAIRLLAPGMRQRQKGAIVNMSSVAGRTYSPIVASHYAATKSAIIGFTKHLAAELGPYNVRVNAMAPGRIETPMVRGVDPAINDEQVRLTPMGRLGQPEEVADLALYLTSDQSSFVTGQTIDVAGGLYMT</sequence>
<dbReference type="EC" id="1.1.1.100" evidence="3"/>
<evidence type="ECO:0000313" key="4">
    <source>
        <dbReference type="Proteomes" id="UP001460888"/>
    </source>
</evidence>
<dbReference type="Proteomes" id="UP001460888">
    <property type="component" value="Unassembled WGS sequence"/>
</dbReference>
<evidence type="ECO:0000313" key="3">
    <source>
        <dbReference type="EMBL" id="MES1930236.1"/>
    </source>
</evidence>
<dbReference type="PRINTS" id="PR00081">
    <property type="entry name" value="GDHRDH"/>
</dbReference>
<dbReference type="PANTHER" id="PTHR42760:SF133">
    <property type="entry name" value="3-OXOACYL-[ACYL-CARRIER-PROTEIN] REDUCTASE"/>
    <property type="match status" value="1"/>
</dbReference>